<evidence type="ECO:0000256" key="1">
    <source>
        <dbReference type="SAM" id="MobiDB-lite"/>
    </source>
</evidence>
<gene>
    <name evidence="2" type="primary">RvY_15919-1</name>
    <name evidence="2" type="synonym">RvY_15919.1</name>
    <name evidence="2" type="ORF">RvY_15919</name>
</gene>
<feature type="region of interest" description="Disordered" evidence="1">
    <location>
        <begin position="1"/>
        <end position="26"/>
    </location>
</feature>
<evidence type="ECO:0000313" key="2">
    <source>
        <dbReference type="EMBL" id="GAV05853.1"/>
    </source>
</evidence>
<accession>A0A1D1VZN7</accession>
<evidence type="ECO:0000313" key="3">
    <source>
        <dbReference type="Proteomes" id="UP000186922"/>
    </source>
</evidence>
<dbReference type="Proteomes" id="UP000186922">
    <property type="component" value="Unassembled WGS sequence"/>
</dbReference>
<keyword evidence="3" id="KW-1185">Reference proteome</keyword>
<dbReference type="EMBL" id="BDGG01000012">
    <property type="protein sequence ID" value="GAV05853.1"/>
    <property type="molecule type" value="Genomic_DNA"/>
</dbReference>
<sequence length="55" mass="6235">MGMTYGSSRFPRSARIRSSTPEKEGKPDCFMVNSGFRSTQRLPDFGIFCWIGEVL</sequence>
<comment type="caution">
    <text evidence="2">The sequence shown here is derived from an EMBL/GenBank/DDBJ whole genome shotgun (WGS) entry which is preliminary data.</text>
</comment>
<reference evidence="2 3" key="1">
    <citation type="journal article" date="2016" name="Nat. Commun.">
        <title>Extremotolerant tardigrade genome and improved radiotolerance of human cultured cells by tardigrade-unique protein.</title>
        <authorList>
            <person name="Hashimoto T."/>
            <person name="Horikawa D.D."/>
            <person name="Saito Y."/>
            <person name="Kuwahara H."/>
            <person name="Kozuka-Hata H."/>
            <person name="Shin-I T."/>
            <person name="Minakuchi Y."/>
            <person name="Ohishi K."/>
            <person name="Motoyama A."/>
            <person name="Aizu T."/>
            <person name="Enomoto A."/>
            <person name="Kondo K."/>
            <person name="Tanaka S."/>
            <person name="Hara Y."/>
            <person name="Koshikawa S."/>
            <person name="Sagara H."/>
            <person name="Miura T."/>
            <person name="Yokobori S."/>
            <person name="Miyagawa K."/>
            <person name="Suzuki Y."/>
            <person name="Kubo T."/>
            <person name="Oyama M."/>
            <person name="Kohara Y."/>
            <person name="Fujiyama A."/>
            <person name="Arakawa K."/>
            <person name="Katayama T."/>
            <person name="Toyoda A."/>
            <person name="Kunieda T."/>
        </authorList>
    </citation>
    <scope>NUCLEOTIDE SEQUENCE [LARGE SCALE GENOMIC DNA]</scope>
    <source>
        <strain evidence="2 3">YOKOZUNA-1</strain>
    </source>
</reference>
<protein>
    <submittedName>
        <fullName evidence="2">Uncharacterized protein</fullName>
    </submittedName>
</protein>
<organism evidence="2 3">
    <name type="scientific">Ramazzottius varieornatus</name>
    <name type="common">Water bear</name>
    <name type="synonym">Tardigrade</name>
    <dbReference type="NCBI Taxonomy" id="947166"/>
    <lineage>
        <taxon>Eukaryota</taxon>
        <taxon>Metazoa</taxon>
        <taxon>Ecdysozoa</taxon>
        <taxon>Tardigrada</taxon>
        <taxon>Eutardigrada</taxon>
        <taxon>Parachela</taxon>
        <taxon>Hypsibioidea</taxon>
        <taxon>Ramazzottiidae</taxon>
        <taxon>Ramazzottius</taxon>
    </lineage>
</organism>
<dbReference type="AlphaFoldDB" id="A0A1D1VZN7"/>
<name>A0A1D1VZN7_RAMVA</name>
<proteinExistence type="predicted"/>